<dbReference type="OrthoDB" id="10569115at2759"/>
<protein>
    <submittedName>
        <fullName evidence="2">Uncharacterized protein</fullName>
    </submittedName>
</protein>
<reference evidence="3" key="1">
    <citation type="submission" date="2017-11" db="EMBL/GenBank/DDBJ databases">
        <authorList>
            <person name="Lima N.C."/>
            <person name="Parody-Merino A.M."/>
            <person name="Battley P.F."/>
            <person name="Fidler A.E."/>
            <person name="Prosdocimi F."/>
        </authorList>
    </citation>
    <scope>NUCLEOTIDE SEQUENCE [LARGE SCALE GENOMIC DNA]</scope>
</reference>
<feature type="compositionally biased region" description="Acidic residues" evidence="1">
    <location>
        <begin position="65"/>
        <end position="80"/>
    </location>
</feature>
<reference evidence="3" key="2">
    <citation type="submission" date="2017-12" db="EMBL/GenBank/DDBJ databases">
        <title>Genome sequence of the Bar-tailed Godwit (Limosa lapponica baueri).</title>
        <authorList>
            <person name="Lima N.C.B."/>
            <person name="Parody-Merino A.M."/>
            <person name="Battley P.F."/>
            <person name="Fidler A.E."/>
            <person name="Prosdocimi F."/>
        </authorList>
    </citation>
    <scope>NUCLEOTIDE SEQUENCE [LARGE SCALE GENOMIC DNA]</scope>
</reference>
<gene>
    <name evidence="2" type="ORF">llap_11629</name>
</gene>
<name>A0A2I0TW74_LIMLA</name>
<evidence type="ECO:0000256" key="1">
    <source>
        <dbReference type="SAM" id="MobiDB-lite"/>
    </source>
</evidence>
<dbReference type="Proteomes" id="UP000233556">
    <property type="component" value="Unassembled WGS sequence"/>
</dbReference>
<evidence type="ECO:0000313" key="2">
    <source>
        <dbReference type="EMBL" id="PKU38068.1"/>
    </source>
</evidence>
<dbReference type="EMBL" id="KZ506878">
    <property type="protein sequence ID" value="PKU38068.1"/>
    <property type="molecule type" value="Genomic_DNA"/>
</dbReference>
<proteinExistence type="predicted"/>
<feature type="region of interest" description="Disordered" evidence="1">
    <location>
        <begin position="40"/>
        <end position="110"/>
    </location>
</feature>
<keyword evidence="3" id="KW-1185">Reference proteome</keyword>
<dbReference type="AlphaFoldDB" id="A0A2I0TW74"/>
<accession>A0A2I0TW74</accession>
<feature type="compositionally biased region" description="Polar residues" evidence="1">
    <location>
        <begin position="1"/>
        <end position="16"/>
    </location>
</feature>
<organism evidence="2 3">
    <name type="scientific">Limosa lapponica baueri</name>
    <dbReference type="NCBI Taxonomy" id="1758121"/>
    <lineage>
        <taxon>Eukaryota</taxon>
        <taxon>Metazoa</taxon>
        <taxon>Chordata</taxon>
        <taxon>Craniata</taxon>
        <taxon>Vertebrata</taxon>
        <taxon>Euteleostomi</taxon>
        <taxon>Archelosauria</taxon>
        <taxon>Archosauria</taxon>
        <taxon>Dinosauria</taxon>
        <taxon>Saurischia</taxon>
        <taxon>Theropoda</taxon>
        <taxon>Coelurosauria</taxon>
        <taxon>Aves</taxon>
        <taxon>Neognathae</taxon>
        <taxon>Neoaves</taxon>
        <taxon>Charadriiformes</taxon>
        <taxon>Scolopacidae</taxon>
        <taxon>Limosa</taxon>
    </lineage>
</organism>
<feature type="region of interest" description="Disordered" evidence="1">
    <location>
        <begin position="1"/>
        <end position="27"/>
    </location>
</feature>
<feature type="compositionally biased region" description="Pro residues" evidence="1">
    <location>
        <begin position="53"/>
        <end position="64"/>
    </location>
</feature>
<feature type="compositionally biased region" description="Polar residues" evidence="1">
    <location>
        <begin position="92"/>
        <end position="102"/>
    </location>
</feature>
<evidence type="ECO:0000313" key="3">
    <source>
        <dbReference type="Proteomes" id="UP000233556"/>
    </source>
</evidence>
<sequence length="110" mass="12214">MPEGSEITTFWSQMGQRSLRASPAPGCRCASRHWRQKACRQGRTWSRRGGPPQEEPPPPPPPPPEELEVCEEEEEVEELEERGAGEPHISLHSGQIWKSDSGNEAICDGA</sequence>